<dbReference type="RefSeq" id="WP_158640678.1">
    <property type="nucleotide sequence ID" value="NZ_QBKP01000006.1"/>
</dbReference>
<proteinExistence type="predicted"/>
<gene>
    <name evidence="2" type="ORF">C8N34_106195</name>
</gene>
<evidence type="ECO:0000259" key="1">
    <source>
        <dbReference type="PROSITE" id="PS50925"/>
    </source>
</evidence>
<evidence type="ECO:0000313" key="3">
    <source>
        <dbReference type="Proteomes" id="UP000244224"/>
    </source>
</evidence>
<comment type="caution">
    <text evidence="2">The sequence shown here is derived from an EMBL/GenBank/DDBJ whole genome shotgun (WGS) entry which is preliminary data.</text>
</comment>
<organism evidence="2 3">
    <name type="scientific">Gemmobacter caeni</name>
    <dbReference type="NCBI Taxonomy" id="589035"/>
    <lineage>
        <taxon>Bacteria</taxon>
        <taxon>Pseudomonadati</taxon>
        <taxon>Pseudomonadota</taxon>
        <taxon>Alphaproteobacteria</taxon>
        <taxon>Rhodobacterales</taxon>
        <taxon>Paracoccaceae</taxon>
        <taxon>Gemmobacter</taxon>
    </lineage>
</organism>
<dbReference type="InterPro" id="IPR007024">
    <property type="entry name" value="BLUF_domain"/>
</dbReference>
<protein>
    <submittedName>
        <fullName evidence="2">FAD-dependent sensor of blue light</fullName>
    </submittedName>
</protein>
<evidence type="ECO:0000313" key="2">
    <source>
        <dbReference type="EMBL" id="PTX50013.1"/>
    </source>
</evidence>
<dbReference type="EMBL" id="QBKP01000006">
    <property type="protein sequence ID" value="PTX50013.1"/>
    <property type="molecule type" value="Genomic_DNA"/>
</dbReference>
<dbReference type="OrthoDB" id="196105at2"/>
<dbReference type="SMART" id="SM01034">
    <property type="entry name" value="BLUF"/>
    <property type="match status" value="1"/>
</dbReference>
<dbReference type="Proteomes" id="UP000244224">
    <property type="component" value="Unassembled WGS sequence"/>
</dbReference>
<sequence>MSAPYRQILYRSLPSHPDFDRSDVAILRTALQFNAASGITGYLVRTADQFLQALHGPQAAMEALLARIAADERHSGFDMLLDEDGSAESPFEGWALGYDHFFEMEHGLELKGDGAPPPVSVAQARDLILALARVAADTLRFGSGFPQARMPGETDDAYLSRLEQMA</sequence>
<dbReference type="PROSITE" id="PS50925">
    <property type="entry name" value="BLUF"/>
    <property type="match status" value="1"/>
</dbReference>
<accession>A0A2T6B1W7</accession>
<dbReference type="InterPro" id="IPR036046">
    <property type="entry name" value="Acylphosphatase-like_dom_sf"/>
</dbReference>
<dbReference type="SUPFAM" id="SSF54975">
    <property type="entry name" value="Acylphosphatase/BLUF domain-like"/>
    <property type="match status" value="1"/>
</dbReference>
<reference evidence="2 3" key="1">
    <citation type="submission" date="2018-04" db="EMBL/GenBank/DDBJ databases">
        <title>Genomic Encyclopedia of Archaeal and Bacterial Type Strains, Phase II (KMG-II): from individual species to whole genera.</title>
        <authorList>
            <person name="Goeker M."/>
        </authorList>
    </citation>
    <scope>NUCLEOTIDE SEQUENCE [LARGE SCALE GENOMIC DNA]</scope>
    <source>
        <strain evidence="2 3">DSM 21823</strain>
    </source>
</reference>
<feature type="domain" description="BLUF" evidence="1">
    <location>
        <begin position="5"/>
        <end position="97"/>
    </location>
</feature>
<dbReference type="Pfam" id="PF04940">
    <property type="entry name" value="BLUF"/>
    <property type="match status" value="1"/>
</dbReference>
<dbReference type="GO" id="GO:0009882">
    <property type="term" value="F:blue light photoreceptor activity"/>
    <property type="evidence" value="ECO:0007669"/>
    <property type="project" value="InterPro"/>
</dbReference>
<dbReference type="GO" id="GO:0071949">
    <property type="term" value="F:FAD binding"/>
    <property type="evidence" value="ECO:0007669"/>
    <property type="project" value="InterPro"/>
</dbReference>
<name>A0A2T6B1W7_9RHOB</name>
<dbReference type="AlphaFoldDB" id="A0A2T6B1W7"/>
<dbReference type="Gene3D" id="3.30.70.100">
    <property type="match status" value="1"/>
</dbReference>
<keyword evidence="3" id="KW-1185">Reference proteome</keyword>